<reference evidence="4 5" key="1">
    <citation type="submission" date="2019-01" db="EMBL/GenBank/DDBJ databases">
        <title>Oerskovia turbata Genome sequencing and assembly.</title>
        <authorList>
            <person name="Dou T."/>
        </authorList>
    </citation>
    <scope>NUCLEOTIDE SEQUENCE [LARGE SCALE GENOMIC DNA]</scope>
    <source>
        <strain evidence="3 4">JCM12123</strain>
        <strain evidence="2 5">JCM3160</strain>
    </source>
</reference>
<name>A0A4Q1KQL1_9CELL</name>
<evidence type="ECO:0000313" key="2">
    <source>
        <dbReference type="EMBL" id="RXR22358.1"/>
    </source>
</evidence>
<evidence type="ECO:0000256" key="1">
    <source>
        <dbReference type="SAM" id="Phobius"/>
    </source>
</evidence>
<organism evidence="3 4">
    <name type="scientific">Oerskovia turbata</name>
    <dbReference type="NCBI Taxonomy" id="1713"/>
    <lineage>
        <taxon>Bacteria</taxon>
        <taxon>Bacillati</taxon>
        <taxon>Actinomycetota</taxon>
        <taxon>Actinomycetes</taxon>
        <taxon>Micrococcales</taxon>
        <taxon>Cellulomonadaceae</taxon>
        <taxon>Oerskovia</taxon>
    </lineage>
</organism>
<evidence type="ECO:0000313" key="3">
    <source>
        <dbReference type="EMBL" id="RXR32423.1"/>
    </source>
</evidence>
<keyword evidence="1" id="KW-0812">Transmembrane</keyword>
<accession>A0A4Q1KQL1</accession>
<dbReference type="STRING" id="1713.GCA_000718325_03182"/>
<feature type="transmembrane region" description="Helical" evidence="1">
    <location>
        <begin position="44"/>
        <end position="64"/>
    </location>
</feature>
<dbReference type="EMBL" id="SDJQ01000018">
    <property type="protein sequence ID" value="RXR32423.1"/>
    <property type="molecule type" value="Genomic_DNA"/>
</dbReference>
<evidence type="ECO:0000313" key="5">
    <source>
        <dbReference type="Proteomes" id="UP000290517"/>
    </source>
</evidence>
<proteinExistence type="predicted"/>
<dbReference type="EMBL" id="SDJR01000013">
    <property type="protein sequence ID" value="RXR22358.1"/>
    <property type="molecule type" value="Genomic_DNA"/>
</dbReference>
<dbReference type="Proteomes" id="UP000289805">
    <property type="component" value="Unassembled WGS sequence"/>
</dbReference>
<dbReference type="AlphaFoldDB" id="A0A4Q1KQL1"/>
<dbReference type="OrthoDB" id="4833370at2"/>
<keyword evidence="1" id="KW-0472">Membrane</keyword>
<keyword evidence="5" id="KW-1185">Reference proteome</keyword>
<evidence type="ECO:0000313" key="4">
    <source>
        <dbReference type="Proteomes" id="UP000289805"/>
    </source>
</evidence>
<gene>
    <name evidence="2" type="ORF">EQW73_16570</name>
    <name evidence="3" type="ORF">EQW78_14005</name>
</gene>
<sequence length="65" mass="7007">MTELTLHDDAKRRVVRTNLMLIGILAPLLGLNAVTLAITTRSIALPLVFLGLLVTLFVVVVAILV</sequence>
<comment type="caution">
    <text evidence="3">The sequence shown here is derived from an EMBL/GenBank/DDBJ whole genome shotgun (WGS) entry which is preliminary data.</text>
</comment>
<keyword evidence="1" id="KW-1133">Transmembrane helix</keyword>
<dbReference type="Proteomes" id="UP000290517">
    <property type="component" value="Unassembled WGS sequence"/>
</dbReference>
<feature type="transmembrane region" description="Helical" evidence="1">
    <location>
        <begin position="19"/>
        <end position="38"/>
    </location>
</feature>
<protein>
    <submittedName>
        <fullName evidence="3">Uncharacterized protein</fullName>
    </submittedName>
</protein>
<dbReference type="RefSeq" id="WP_030152713.1">
    <property type="nucleotide sequence ID" value="NZ_JOFV01000018.1"/>
</dbReference>